<dbReference type="InterPro" id="IPR016286">
    <property type="entry name" value="FUC_metazoa-typ"/>
</dbReference>
<name>A0ABQ1YLJ5_9BACL</name>
<organism evidence="8 9">
    <name type="scientific">Paenibacillus segetis</name>
    <dbReference type="NCBI Taxonomy" id="1325360"/>
    <lineage>
        <taxon>Bacteria</taxon>
        <taxon>Bacillati</taxon>
        <taxon>Bacillota</taxon>
        <taxon>Bacilli</taxon>
        <taxon>Bacillales</taxon>
        <taxon>Paenibacillaceae</taxon>
        <taxon>Paenibacillus</taxon>
    </lineage>
</organism>
<gene>
    <name evidence="8" type="ORF">GCM10008013_31450</name>
</gene>
<keyword evidence="9" id="KW-1185">Reference proteome</keyword>
<evidence type="ECO:0000256" key="1">
    <source>
        <dbReference type="ARBA" id="ARBA00004071"/>
    </source>
</evidence>
<keyword evidence="5" id="KW-0378">Hydrolase</keyword>
<evidence type="ECO:0000256" key="4">
    <source>
        <dbReference type="ARBA" id="ARBA00022729"/>
    </source>
</evidence>
<evidence type="ECO:0000256" key="5">
    <source>
        <dbReference type="ARBA" id="ARBA00022801"/>
    </source>
</evidence>
<evidence type="ECO:0000259" key="7">
    <source>
        <dbReference type="Pfam" id="PF01120"/>
    </source>
</evidence>
<dbReference type="PIRSF" id="PIRSF001092">
    <property type="entry name" value="Alpha-L-fucosidase"/>
    <property type="match status" value="1"/>
</dbReference>
<evidence type="ECO:0000256" key="2">
    <source>
        <dbReference type="ARBA" id="ARBA00007951"/>
    </source>
</evidence>
<dbReference type="PANTHER" id="PTHR10030:SF37">
    <property type="entry name" value="ALPHA-L-FUCOSIDASE-RELATED"/>
    <property type="match status" value="1"/>
</dbReference>
<reference evidence="9" key="1">
    <citation type="journal article" date="2019" name="Int. J. Syst. Evol. Microbiol.">
        <title>The Global Catalogue of Microorganisms (GCM) 10K type strain sequencing project: providing services to taxonomists for standard genome sequencing and annotation.</title>
        <authorList>
            <consortium name="The Broad Institute Genomics Platform"/>
            <consortium name="The Broad Institute Genome Sequencing Center for Infectious Disease"/>
            <person name="Wu L."/>
            <person name="Ma J."/>
        </authorList>
    </citation>
    <scope>NUCLEOTIDE SEQUENCE [LARGE SCALE GENOMIC DNA]</scope>
    <source>
        <strain evidence="9">CGMCC 1.12769</strain>
    </source>
</reference>
<comment type="similarity">
    <text evidence="2">Belongs to the glycosyl hydrolase 29 family.</text>
</comment>
<comment type="function">
    <text evidence="1">Alpha-L-fucosidase is responsible for hydrolyzing the alpha-1,6-linked fucose joined to the reducing-end N-acetylglucosamine of the carbohydrate moieties of glycoproteins.</text>
</comment>
<evidence type="ECO:0000313" key="9">
    <source>
        <dbReference type="Proteomes" id="UP000659344"/>
    </source>
</evidence>
<dbReference type="SUPFAM" id="SSF51445">
    <property type="entry name" value="(Trans)glycosidases"/>
    <property type="match status" value="1"/>
</dbReference>
<sequence length="434" mass="49816">MSDLFTRTEWFLKERFGMFIHWGLYAIPGRGEWVMSDERIPVDMYEQYFEQFNPVDYDPVKWVKAAKKAGMKYVVMTVKHHDGFCLFDSALTDYKSTNTVCKRDLTREFVDAVRAEGLKVGLYYSLIDWHHEDYPKYGDLIHPMRDNEAYKDNTYNFDNYLAYMHGQIKELCRNYGKIDILWFDYSYEHMRGETWHAKELMEMVRSLQPEVIIDNRLETSGEGGGSLLTANPTAWSGDFSSPEQIIPQEGIKNELGVSIPWEMCTTMNNTWGYTPNDIAYKPAALLIRKLVECVSKGGNMILNVGPDAKGNFNKQSMDTLEAIGEWMDKNAESIYSCGYADIDKPEWGRYTRNGNMIYAHVFEAPIGPLALTGVPVDQVKSMYRLADGVEVQRGDSWITKAYENILFACLGSIAHFTYPLPDEADTVIAIELKK</sequence>
<protein>
    <recommendedName>
        <fullName evidence="3">alpha-L-fucosidase</fullName>
        <ecNumber evidence="3">3.2.1.51</ecNumber>
    </recommendedName>
</protein>
<evidence type="ECO:0000313" key="8">
    <source>
        <dbReference type="EMBL" id="GGH29073.1"/>
    </source>
</evidence>
<keyword evidence="6" id="KW-0326">Glycosidase</keyword>
<evidence type="ECO:0000256" key="3">
    <source>
        <dbReference type="ARBA" id="ARBA00012662"/>
    </source>
</evidence>
<dbReference type="Pfam" id="PF01120">
    <property type="entry name" value="Alpha_L_fucos"/>
    <property type="match status" value="1"/>
</dbReference>
<dbReference type="Gene3D" id="2.60.40.1180">
    <property type="entry name" value="Golgi alpha-mannosidase II"/>
    <property type="match status" value="1"/>
</dbReference>
<evidence type="ECO:0000256" key="6">
    <source>
        <dbReference type="ARBA" id="ARBA00023295"/>
    </source>
</evidence>
<dbReference type="InterPro" id="IPR000933">
    <property type="entry name" value="Glyco_hydro_29"/>
</dbReference>
<dbReference type="EMBL" id="BMFT01000001">
    <property type="protein sequence ID" value="GGH29073.1"/>
    <property type="molecule type" value="Genomic_DNA"/>
</dbReference>
<dbReference type="PANTHER" id="PTHR10030">
    <property type="entry name" value="ALPHA-L-FUCOSIDASE"/>
    <property type="match status" value="1"/>
</dbReference>
<dbReference type="EC" id="3.2.1.51" evidence="3"/>
<feature type="domain" description="Glycoside hydrolase family 29 N-terminal" evidence="7">
    <location>
        <begin position="8"/>
        <end position="332"/>
    </location>
</feature>
<comment type="caution">
    <text evidence="8">The sequence shown here is derived from an EMBL/GenBank/DDBJ whole genome shotgun (WGS) entry which is preliminary data.</text>
</comment>
<dbReference type="Gene3D" id="3.20.20.80">
    <property type="entry name" value="Glycosidases"/>
    <property type="match status" value="1"/>
</dbReference>
<proteinExistence type="inferred from homology"/>
<dbReference type="InterPro" id="IPR013780">
    <property type="entry name" value="Glyco_hydro_b"/>
</dbReference>
<dbReference type="InterPro" id="IPR017853">
    <property type="entry name" value="GH"/>
</dbReference>
<accession>A0ABQ1YLJ5</accession>
<dbReference type="Proteomes" id="UP000659344">
    <property type="component" value="Unassembled WGS sequence"/>
</dbReference>
<dbReference type="RefSeq" id="WP_188540422.1">
    <property type="nucleotide sequence ID" value="NZ_BMFT01000001.1"/>
</dbReference>
<dbReference type="InterPro" id="IPR057739">
    <property type="entry name" value="Glyco_hydro_29_N"/>
</dbReference>
<keyword evidence="4" id="KW-0732">Signal</keyword>
<dbReference type="SMART" id="SM00812">
    <property type="entry name" value="Alpha_L_fucos"/>
    <property type="match status" value="1"/>
</dbReference>